<keyword evidence="3" id="KW-1185">Reference proteome</keyword>
<protein>
    <submittedName>
        <fullName evidence="2">Uncharacterized protein</fullName>
    </submittedName>
</protein>
<name>A0A1P8WI18_9PLAN</name>
<dbReference type="KEGG" id="fmr:Fuma_03322"/>
<dbReference type="EMBL" id="CP017641">
    <property type="protein sequence ID" value="APZ93704.1"/>
    <property type="molecule type" value="Genomic_DNA"/>
</dbReference>
<evidence type="ECO:0000256" key="1">
    <source>
        <dbReference type="SAM" id="MobiDB-lite"/>
    </source>
</evidence>
<proteinExistence type="predicted"/>
<reference evidence="2 3" key="1">
    <citation type="journal article" date="2016" name="Front. Microbiol.">
        <title>Fuerstia marisgermanicae gen. nov., sp. nov., an Unusual Member of the Phylum Planctomycetes from the German Wadden Sea.</title>
        <authorList>
            <person name="Kohn T."/>
            <person name="Heuer A."/>
            <person name="Jogler M."/>
            <person name="Vollmers J."/>
            <person name="Boedeker C."/>
            <person name="Bunk B."/>
            <person name="Rast P."/>
            <person name="Borchert D."/>
            <person name="Glockner I."/>
            <person name="Freese H.M."/>
            <person name="Klenk H.P."/>
            <person name="Overmann J."/>
            <person name="Kaster A.K."/>
            <person name="Rohde M."/>
            <person name="Wiegand S."/>
            <person name="Jogler C."/>
        </authorList>
    </citation>
    <scope>NUCLEOTIDE SEQUENCE [LARGE SCALE GENOMIC DNA]</scope>
    <source>
        <strain evidence="2 3">NH11</strain>
    </source>
</reference>
<dbReference type="AlphaFoldDB" id="A0A1P8WI18"/>
<feature type="region of interest" description="Disordered" evidence="1">
    <location>
        <begin position="1"/>
        <end position="25"/>
    </location>
</feature>
<evidence type="ECO:0000313" key="2">
    <source>
        <dbReference type="EMBL" id="APZ93704.1"/>
    </source>
</evidence>
<accession>A0A1P8WI18</accession>
<organism evidence="2 3">
    <name type="scientific">Fuerstiella marisgermanici</name>
    <dbReference type="NCBI Taxonomy" id="1891926"/>
    <lineage>
        <taxon>Bacteria</taxon>
        <taxon>Pseudomonadati</taxon>
        <taxon>Planctomycetota</taxon>
        <taxon>Planctomycetia</taxon>
        <taxon>Planctomycetales</taxon>
        <taxon>Planctomycetaceae</taxon>
        <taxon>Fuerstiella</taxon>
    </lineage>
</organism>
<sequence length="51" mass="5758">MVATMLKSIRPAASNSTKPLAADRKKDSCYQHLTSYEHVRATNRYTNQACQ</sequence>
<dbReference type="Proteomes" id="UP000187735">
    <property type="component" value="Chromosome"/>
</dbReference>
<evidence type="ECO:0000313" key="3">
    <source>
        <dbReference type="Proteomes" id="UP000187735"/>
    </source>
</evidence>
<gene>
    <name evidence="2" type="ORF">Fuma_03322</name>
</gene>